<organism evidence="2">
    <name type="scientific">uncultured Nocardioidaceae bacterium</name>
    <dbReference type="NCBI Taxonomy" id="253824"/>
    <lineage>
        <taxon>Bacteria</taxon>
        <taxon>Bacillati</taxon>
        <taxon>Actinomycetota</taxon>
        <taxon>Actinomycetes</taxon>
        <taxon>Propionibacteriales</taxon>
        <taxon>Nocardioidaceae</taxon>
        <taxon>environmental samples</taxon>
    </lineage>
</organism>
<feature type="non-terminal residue" evidence="2">
    <location>
        <position position="1"/>
    </location>
</feature>
<keyword evidence="2" id="KW-0645">Protease</keyword>
<accession>A0A6J4N695</accession>
<evidence type="ECO:0000256" key="1">
    <source>
        <dbReference type="SAM" id="MobiDB-lite"/>
    </source>
</evidence>
<dbReference type="GO" id="GO:0008233">
    <property type="term" value="F:peptidase activity"/>
    <property type="evidence" value="ECO:0007669"/>
    <property type="project" value="UniProtKB-KW"/>
</dbReference>
<feature type="compositionally biased region" description="Gly residues" evidence="1">
    <location>
        <begin position="253"/>
        <end position="271"/>
    </location>
</feature>
<feature type="region of interest" description="Disordered" evidence="1">
    <location>
        <begin position="39"/>
        <end position="127"/>
    </location>
</feature>
<dbReference type="EMBL" id="CADCUL010000137">
    <property type="protein sequence ID" value="CAA9377317.1"/>
    <property type="molecule type" value="Genomic_DNA"/>
</dbReference>
<proteinExistence type="predicted"/>
<protein>
    <submittedName>
        <fullName evidence="2">FIG056164: rhomboid family serine protease</fullName>
    </submittedName>
</protein>
<feature type="non-terminal residue" evidence="2">
    <location>
        <position position="279"/>
    </location>
</feature>
<feature type="compositionally biased region" description="Basic residues" evidence="1">
    <location>
        <begin position="69"/>
        <end position="81"/>
    </location>
</feature>
<reference evidence="2" key="1">
    <citation type="submission" date="2020-02" db="EMBL/GenBank/DDBJ databases">
        <authorList>
            <person name="Meier V. D."/>
        </authorList>
    </citation>
    <scope>NUCLEOTIDE SEQUENCE</scope>
    <source>
        <strain evidence="2">AVDCRST_MAG21</strain>
    </source>
</reference>
<gene>
    <name evidence="2" type="ORF">AVDCRST_MAG21-1495</name>
</gene>
<dbReference type="AlphaFoldDB" id="A0A6J4N695"/>
<dbReference type="GO" id="GO:0006508">
    <property type="term" value="P:proteolysis"/>
    <property type="evidence" value="ECO:0007669"/>
    <property type="project" value="UniProtKB-KW"/>
</dbReference>
<sequence>DRRSNHAAGRHHPALLSPSRARDLHLLPALRASHLPGLHATGVGRLPVPRVRSGRQHRPPRGPDIVRGPGHRGRRDSHHRPDRGQRGPVHPGAGVAGGSVRNTARAPRSRRGRPLALGQRNVSPLPDLSHRAEHAGVVDLRQLSRVRPRTLALRGDVPRCGARGFGGGLLAVAPRPGHVGRVRCRLRHVRRCADLAAPAATRHLPAAPAARPEPGADVLRTQHLVAGTPWRTGHRSGDRRRFRLRPAAAAGIGARGNAGGHHGGVGAGRGGPYRRVPGV</sequence>
<keyword evidence="2" id="KW-0378">Hydrolase</keyword>
<name>A0A6J4N695_9ACTN</name>
<evidence type="ECO:0000313" key="2">
    <source>
        <dbReference type="EMBL" id="CAA9377317.1"/>
    </source>
</evidence>
<feature type="region of interest" description="Disordered" evidence="1">
    <location>
        <begin position="253"/>
        <end position="279"/>
    </location>
</feature>